<dbReference type="SMART" id="SM00563">
    <property type="entry name" value="PlsC"/>
    <property type="match status" value="1"/>
</dbReference>
<name>A0ABR6Z7R1_9BURK</name>
<evidence type="ECO:0000256" key="3">
    <source>
        <dbReference type="ARBA" id="ARBA00023315"/>
    </source>
</evidence>
<keyword evidence="6" id="KW-1185">Reference proteome</keyword>
<evidence type="ECO:0000313" key="5">
    <source>
        <dbReference type="EMBL" id="MBC3907586.1"/>
    </source>
</evidence>
<dbReference type="SUPFAM" id="SSF69593">
    <property type="entry name" value="Glycerol-3-phosphate (1)-acyltransferase"/>
    <property type="match status" value="1"/>
</dbReference>
<comment type="caution">
    <text evidence="5">The sequence shown here is derived from an EMBL/GenBank/DDBJ whole genome shotgun (WGS) entry which is preliminary data.</text>
</comment>
<dbReference type="EMBL" id="JACOFX010000003">
    <property type="protein sequence ID" value="MBC3907586.1"/>
    <property type="molecule type" value="Genomic_DNA"/>
</dbReference>
<organism evidence="5 6">
    <name type="scientific">Undibacterium umbellatum</name>
    <dbReference type="NCBI Taxonomy" id="2762300"/>
    <lineage>
        <taxon>Bacteria</taxon>
        <taxon>Pseudomonadati</taxon>
        <taxon>Pseudomonadota</taxon>
        <taxon>Betaproteobacteria</taxon>
        <taxon>Burkholderiales</taxon>
        <taxon>Oxalobacteraceae</taxon>
        <taxon>Undibacterium</taxon>
    </lineage>
</organism>
<keyword evidence="3 5" id="KW-0012">Acyltransferase</keyword>
<dbReference type="GO" id="GO:0016746">
    <property type="term" value="F:acyltransferase activity"/>
    <property type="evidence" value="ECO:0007669"/>
    <property type="project" value="UniProtKB-KW"/>
</dbReference>
<protein>
    <submittedName>
        <fullName evidence="5">1-acyl-sn-glycerol-3-phosphate acyltransferase</fullName>
    </submittedName>
</protein>
<dbReference type="Pfam" id="PF01553">
    <property type="entry name" value="Acyltransferase"/>
    <property type="match status" value="1"/>
</dbReference>
<evidence type="ECO:0000256" key="2">
    <source>
        <dbReference type="ARBA" id="ARBA00022679"/>
    </source>
</evidence>
<reference evidence="5 6" key="1">
    <citation type="submission" date="2020-08" db="EMBL/GenBank/DDBJ databases">
        <title>Novel species isolated from subtropical streams in China.</title>
        <authorList>
            <person name="Lu H."/>
        </authorList>
    </citation>
    <scope>NUCLEOTIDE SEQUENCE [LARGE SCALE GENOMIC DNA]</scope>
    <source>
        <strain evidence="5 6">NL8W</strain>
    </source>
</reference>
<dbReference type="RefSeq" id="WP_186953146.1">
    <property type="nucleotide sequence ID" value="NZ_JACOFX010000003.1"/>
</dbReference>
<evidence type="ECO:0000313" key="6">
    <source>
        <dbReference type="Proteomes" id="UP000646911"/>
    </source>
</evidence>
<dbReference type="Proteomes" id="UP000646911">
    <property type="component" value="Unassembled WGS sequence"/>
</dbReference>
<keyword evidence="2" id="KW-0808">Transferase</keyword>
<dbReference type="PANTHER" id="PTHR10434:SF9">
    <property type="entry name" value="PHOSPHOLIPID_GLYCEROL ACYLTRANSFERASE DOMAIN-CONTAINING PROTEIN"/>
    <property type="match status" value="1"/>
</dbReference>
<comment type="pathway">
    <text evidence="1">Lipid metabolism.</text>
</comment>
<sequence length="209" mass="23109">MADFLLEKKAVATRTQRVAISILGVFGWRVRYRPLPGPRGVIIVAPHTSNWDFMVGILAKLAIGMPFHFIAKSSLFEGITGATLGQLVRYLGGEPVERGVSTGTIARLAEKINRADWYWMAIAPEGTRSLKPYWRSGFYHIATSANVPLGCAYFDFTKREVSLVDYLDMTGERERDMTSIAAIYQGVQGCRPALASPVTLRPEDSHSQG</sequence>
<proteinExistence type="predicted"/>
<evidence type="ECO:0000256" key="1">
    <source>
        <dbReference type="ARBA" id="ARBA00005189"/>
    </source>
</evidence>
<dbReference type="PANTHER" id="PTHR10434">
    <property type="entry name" value="1-ACYL-SN-GLYCEROL-3-PHOSPHATE ACYLTRANSFERASE"/>
    <property type="match status" value="1"/>
</dbReference>
<dbReference type="InterPro" id="IPR002123">
    <property type="entry name" value="Plipid/glycerol_acylTrfase"/>
</dbReference>
<feature type="domain" description="Phospholipid/glycerol acyltransferase" evidence="4">
    <location>
        <begin position="41"/>
        <end position="154"/>
    </location>
</feature>
<accession>A0ABR6Z7R1</accession>
<evidence type="ECO:0000259" key="4">
    <source>
        <dbReference type="SMART" id="SM00563"/>
    </source>
</evidence>
<gene>
    <name evidence="5" type="ORF">H8L47_08415</name>
</gene>